<dbReference type="AlphaFoldDB" id="A0AA48HDF8"/>
<evidence type="ECO:0000313" key="2">
    <source>
        <dbReference type="Proteomes" id="UP001337723"/>
    </source>
</evidence>
<gene>
    <name evidence="1" type="ORF">MACH21_19270</name>
</gene>
<dbReference type="KEGG" id="rmai:MACH21_19270"/>
<dbReference type="Proteomes" id="UP001337723">
    <property type="component" value="Chromosome"/>
</dbReference>
<proteinExistence type="predicted"/>
<sequence>MGLPDSETESGCDLLFISHLTAANQWTQDASDPYFGSLPWQLQEQGYRIRIALIDHTATSLSDLKGMAQTPATVVRTLIPRRLERKKEAVIAGKLAAVAARLRDGSDEVNLRRLAARQAKQGASRQSLRIGTTISQLVGRHRPKALVFTYEGHAWERIAMHLSRQIDPDIRCIAVHHAILAPMQHAMTTSYGGTFDPDVILAAGRAALAWLSHAPGLKGIPVDLLGSPRARSATPVPDQPKDGKKCLFLPEGMVSESIFLAHAAYDLAAQRPDLTCTIRLHPLTSRDDLASREPRFRTAPSNIEWSPPNRTLDEDGHLATWAVYRGSSAVLSAMTSGAIPVYLGNEPLELQINPLRGAEEIVQVINHSAKLATSLDARAIDVGMLRKGWDYAQSYYTQMDSNVILRHAFGSVICPSMIGDAT</sequence>
<evidence type="ECO:0000313" key="1">
    <source>
        <dbReference type="EMBL" id="BDW85750.1"/>
    </source>
</evidence>
<accession>A0AA48HDF8</accession>
<protein>
    <submittedName>
        <fullName evidence="1">Uncharacterized protein</fullName>
    </submittedName>
</protein>
<dbReference type="EMBL" id="AP027266">
    <property type="protein sequence ID" value="BDW85750.1"/>
    <property type="molecule type" value="Genomic_DNA"/>
</dbReference>
<keyword evidence="2" id="KW-1185">Reference proteome</keyword>
<reference evidence="1 2" key="1">
    <citation type="submission" date="2023-01" db="EMBL/GenBank/DDBJ databases">
        <title>Complete genome sequence of Roseicyclus marinus strain Dej080120_10.</title>
        <authorList>
            <person name="Ueki S."/>
            <person name="Maruyama F."/>
        </authorList>
    </citation>
    <scope>NUCLEOTIDE SEQUENCE [LARGE SCALE GENOMIC DNA]</scope>
    <source>
        <strain evidence="1 2">Dej080120_10</strain>
    </source>
</reference>
<organism evidence="1 2">
    <name type="scientific">Roseicyclus marinus</name>
    <dbReference type="NCBI Taxonomy" id="2161673"/>
    <lineage>
        <taxon>Bacteria</taxon>
        <taxon>Pseudomonadati</taxon>
        <taxon>Pseudomonadota</taxon>
        <taxon>Alphaproteobacteria</taxon>
        <taxon>Rhodobacterales</taxon>
        <taxon>Roseobacteraceae</taxon>
        <taxon>Roseicyclus</taxon>
    </lineage>
</organism>
<name>A0AA48HDF8_9RHOB</name>